<gene>
    <name evidence="5" type="ORF">DC366_11975</name>
</gene>
<dbReference type="EMBL" id="QCYH01000006">
    <property type="protein sequence ID" value="PVA09828.1"/>
    <property type="molecule type" value="Genomic_DNA"/>
</dbReference>
<dbReference type="FunFam" id="3.40.50.720:FF:000009">
    <property type="entry name" value="Fatty oxidation complex, alpha subunit"/>
    <property type="match status" value="1"/>
</dbReference>
<dbReference type="Pfam" id="PF02737">
    <property type="entry name" value="3HCDH_N"/>
    <property type="match status" value="1"/>
</dbReference>
<dbReference type="PROSITE" id="PS00067">
    <property type="entry name" value="3HCDH"/>
    <property type="match status" value="1"/>
</dbReference>
<dbReference type="InterPro" id="IPR006108">
    <property type="entry name" value="3HC_DH_C"/>
</dbReference>
<evidence type="ECO:0000259" key="4">
    <source>
        <dbReference type="Pfam" id="PF02737"/>
    </source>
</evidence>
<dbReference type="InterPro" id="IPR036291">
    <property type="entry name" value="NAD(P)-bd_dom_sf"/>
</dbReference>
<dbReference type="SUPFAM" id="SSF48179">
    <property type="entry name" value="6-phosphogluconate dehydrogenase C-terminal domain-like"/>
    <property type="match status" value="1"/>
</dbReference>
<dbReference type="Proteomes" id="UP000244446">
    <property type="component" value="Unassembled WGS sequence"/>
</dbReference>
<feature type="domain" description="3-hydroxyacyl-CoA dehydrogenase NAD binding" evidence="4">
    <location>
        <begin position="5"/>
        <end position="183"/>
    </location>
</feature>
<dbReference type="PROSITE" id="PS51257">
    <property type="entry name" value="PROKAR_LIPOPROTEIN"/>
    <property type="match status" value="1"/>
</dbReference>
<protein>
    <recommendedName>
        <fullName evidence="7">3-hydroxyacyl-CoA dehydrogenase</fullName>
    </recommendedName>
</protein>
<evidence type="ECO:0000313" key="5">
    <source>
        <dbReference type="EMBL" id="PVA09828.1"/>
    </source>
</evidence>
<dbReference type="GO" id="GO:0006635">
    <property type="term" value="P:fatty acid beta-oxidation"/>
    <property type="evidence" value="ECO:0007669"/>
    <property type="project" value="TreeGrafter"/>
</dbReference>
<dbReference type="RefSeq" id="WP_108692451.1">
    <property type="nucleotide sequence ID" value="NZ_QCYH01000006.1"/>
</dbReference>
<dbReference type="Gene3D" id="3.40.50.720">
    <property type="entry name" value="NAD(P)-binding Rossmann-like Domain"/>
    <property type="match status" value="1"/>
</dbReference>
<dbReference type="SUPFAM" id="SSF51735">
    <property type="entry name" value="NAD(P)-binding Rossmann-fold domains"/>
    <property type="match status" value="1"/>
</dbReference>
<reference evidence="5 6" key="1">
    <citation type="submission" date="2018-04" db="EMBL/GenBank/DDBJ databases">
        <title>Pelagivirga bohaiensis gen. nov., sp. nov., a bacterium isolated from the Bohai Sea.</title>
        <authorList>
            <person name="Ji X."/>
        </authorList>
    </citation>
    <scope>NUCLEOTIDE SEQUENCE [LARGE SCALE GENOMIC DNA]</scope>
    <source>
        <strain evidence="5 6">BH-SD19</strain>
    </source>
</reference>
<dbReference type="AlphaFoldDB" id="A0A2T7G5Y5"/>
<keyword evidence="1" id="KW-0560">Oxidoreductase</keyword>
<dbReference type="Gene3D" id="1.10.1040.50">
    <property type="match status" value="1"/>
</dbReference>
<proteinExistence type="predicted"/>
<dbReference type="GO" id="GO:0008691">
    <property type="term" value="F:3-hydroxybutyryl-CoA dehydrogenase activity"/>
    <property type="evidence" value="ECO:0007669"/>
    <property type="project" value="TreeGrafter"/>
</dbReference>
<comment type="caution">
    <text evidence="5">The sequence shown here is derived from an EMBL/GenBank/DDBJ whole genome shotgun (WGS) entry which is preliminary data.</text>
</comment>
<keyword evidence="6" id="KW-1185">Reference proteome</keyword>
<evidence type="ECO:0000313" key="6">
    <source>
        <dbReference type="Proteomes" id="UP000244446"/>
    </source>
</evidence>
<dbReference type="Pfam" id="PF00725">
    <property type="entry name" value="3HCDH"/>
    <property type="match status" value="1"/>
</dbReference>
<feature type="site" description="Important for catalytic activity" evidence="2">
    <location>
        <position position="140"/>
    </location>
</feature>
<dbReference type="OrthoDB" id="9771883at2"/>
<sequence>MRITSVAIIGAGTMGGGIAIGCLAAGLTTRVIDLDAGSLTTLHTRVQRFFDRAVEKERMSRAEADAAIGCLRTGNALADVVGADLVIEAVFEDRQVKRDVLADIGSHLAPDAIVATNTSALRVADLAASLPCPENFLGLHYFSPAEINPLVEVVSGPLTAAPTVAAALAFLERVGKTALPCRDSSGFAVNRFFCPYTNEAARLLDEGIATTGQIDHVACAAFDLAMGPFAVMNIVRPRIALNAVQNLAGLGAFYTPTAALIAAGETNEPWQIEDDPAPLPDAVQQQVADRLRAALFLPVLEAIGEDVAAPDDLDLGARMALRFGLPPVQAMRALGRARTEEVIEPLTRQYGADMPVAGLKRAFDAPQTD</sequence>
<dbReference type="GO" id="GO:0070403">
    <property type="term" value="F:NAD+ binding"/>
    <property type="evidence" value="ECO:0007669"/>
    <property type="project" value="InterPro"/>
</dbReference>
<accession>A0A2T7G5Y5</accession>
<feature type="domain" description="3-hydroxyacyl-CoA dehydrogenase C-terminal" evidence="3">
    <location>
        <begin position="186"/>
        <end position="247"/>
    </location>
</feature>
<evidence type="ECO:0008006" key="7">
    <source>
        <dbReference type="Google" id="ProtNLM"/>
    </source>
</evidence>
<dbReference type="PANTHER" id="PTHR48075:SF5">
    <property type="entry name" value="3-HYDROXYBUTYRYL-COA DEHYDROGENASE"/>
    <property type="match status" value="1"/>
</dbReference>
<organism evidence="5 6">
    <name type="scientific">Pelagivirga sediminicola</name>
    <dbReference type="NCBI Taxonomy" id="2170575"/>
    <lineage>
        <taxon>Bacteria</taxon>
        <taxon>Pseudomonadati</taxon>
        <taxon>Pseudomonadota</taxon>
        <taxon>Alphaproteobacteria</taxon>
        <taxon>Rhodobacterales</taxon>
        <taxon>Paracoccaceae</taxon>
        <taxon>Pelagivirga</taxon>
    </lineage>
</organism>
<dbReference type="PANTHER" id="PTHR48075">
    <property type="entry name" value="3-HYDROXYACYL-COA DEHYDROGENASE FAMILY PROTEIN"/>
    <property type="match status" value="1"/>
</dbReference>
<evidence type="ECO:0000256" key="2">
    <source>
        <dbReference type="PIRSR" id="PIRSR000105-1"/>
    </source>
</evidence>
<dbReference type="InterPro" id="IPR008927">
    <property type="entry name" value="6-PGluconate_DH-like_C_sf"/>
</dbReference>
<dbReference type="InterPro" id="IPR006176">
    <property type="entry name" value="3-OHacyl-CoA_DH_NAD-bd"/>
</dbReference>
<dbReference type="InterPro" id="IPR006180">
    <property type="entry name" value="3-OHacyl-CoA_DH_CS"/>
</dbReference>
<evidence type="ECO:0000259" key="3">
    <source>
        <dbReference type="Pfam" id="PF00725"/>
    </source>
</evidence>
<name>A0A2T7G5Y5_9RHOB</name>
<evidence type="ECO:0000256" key="1">
    <source>
        <dbReference type="ARBA" id="ARBA00023002"/>
    </source>
</evidence>